<accession>A0A423F2R4</accession>
<evidence type="ECO:0000313" key="3">
    <source>
        <dbReference type="Proteomes" id="UP000283389"/>
    </source>
</evidence>
<dbReference type="RefSeq" id="WP_123477639.1">
    <property type="nucleotide sequence ID" value="NZ_MOAZ01000017.1"/>
</dbReference>
<dbReference type="Pfam" id="PF26182">
    <property type="entry name" value="Ig_NUP210_5th"/>
    <property type="match status" value="1"/>
</dbReference>
<evidence type="ECO:0000313" key="2">
    <source>
        <dbReference type="EMBL" id="ROM48592.1"/>
    </source>
</evidence>
<sequence length="1279" mass="139475">MSDESLDKLPVLYTTRTADLEPPPYNDNTVRPVVDPPADVGVGIRSLENRFLITFEGWTRPSIGDIYEFYMDDRRFPKAWAEILPGQIDQSRFQLSILRENVPFGRPGEVGSVFPCYGLVRRSGSSTESTSQEQTFFIKATRPGGVDQDPGKPYHSALRLHLPADLSGPDAVLDLDRASEGVLITIEHYPDAFKGDTVELYWNGHLVPLVLNEDQARELAPIEVFVPPEIILLPGGSGQVIIRFRVYDVVLNFSGEVQQWSDAVRLESDLDPNLLENPFFLVDGDPTLSVNFDTQSEALFQVGVTVPRRLPPNNTATPVGTQIIVTLRGLLDDNSAPPFEAQLPPVTATVGLTRFITVANSVIKRFINGSLQITYRLEFPLGTVIGNSRRTTVTIFGTSSTMPAVDIEEDEGGLIDPTVPFLKINFPEYTPYNANFPVTLRMEAQQTGGGVVFYEQTLQAGAPPPPTRFRIVTAANFAQFIGLGPVNVFYRVNDGVNTVLDAGVLTVRESDHRIVEIGARLADLPAPVIAEVDDFENLDPNDVIFQVHATLPYTRFVPGDKVIWRWIGSGEGGSTGGEIDVLVPGQIAFSVDRQFVDLNNNGTIRFSYTLISGSTTLRSEVLEVTVGKALGVLPRPEVLEASRHPDELRPESATVKATIEVSFLTMSPSDRILAVWSGLPDIGTHEETQFGNTSKTLHFDVPSEVIGANILPAGRVITVQYFVLRGTKKIPSPILLLQLLPLTTLPIPTIEGQDSPLLDIARLNGLERTLINVWEFSHPVQRMWMEYEGEYDDGGRFFEATYTANLVTIDGATQGIMPPTPVDELRKLKDGSHLKISFWVSFDRSSDRSHATLFRVREYVVQAVPGVLPHPFIGGASGVGADVTVDPLPIEHNTTVTVRYDGMSSIDKITLSWFFQDCTEEQRTLDGQDGGTVVFNLTSAGFLNYSVNSTVQLKYSVLREGSPEPIPSEVQTVRVNTIPAIDLPAPLINDIANNGVINLPTISGNPNAAVVKWALSARDQRVWLYCIAGENILPVLEGEAINATEAANGFTNKPVLRTWLAALADNTIIRVVLKVAYTRANDVEQAVDFSETRYTVTTVRPINLDESTLFVNLGGWLLLGFGVTDVVYTGNIRQASGGEGTLSYSSSNTSVAVVTNVGRLTFTGTGTTTITVRDQNNQSKSYNIQVSGGGRVCRLVGNGTFDQMLATIGGSGGSMLTYGTASSLNSRFGLRFPRTGEAWVNEGVPPESPPSRYLVRVYNGAGIGGGLHGHGNFDGYGIF</sequence>
<dbReference type="EMBL" id="MOAZ01000017">
    <property type="protein sequence ID" value="ROM48592.1"/>
    <property type="molecule type" value="Genomic_DNA"/>
</dbReference>
<evidence type="ECO:0000259" key="1">
    <source>
        <dbReference type="SMART" id="SM00635"/>
    </source>
</evidence>
<protein>
    <recommendedName>
        <fullName evidence="1">BIG2 domain-containing protein</fullName>
    </recommendedName>
</protein>
<dbReference type="InterPro" id="IPR003343">
    <property type="entry name" value="Big_2"/>
</dbReference>
<dbReference type="AlphaFoldDB" id="A0A423F2R4"/>
<dbReference type="SUPFAM" id="SSF49373">
    <property type="entry name" value="Invasin/intimin cell-adhesion fragments"/>
    <property type="match status" value="1"/>
</dbReference>
<gene>
    <name evidence="2" type="ORF">BK649_22130</name>
</gene>
<dbReference type="Proteomes" id="UP000283389">
    <property type="component" value="Unassembled WGS sequence"/>
</dbReference>
<dbReference type="InterPro" id="IPR008964">
    <property type="entry name" value="Invasin/intimin_cell_adhesion"/>
</dbReference>
<proteinExistence type="predicted"/>
<dbReference type="SMART" id="SM00635">
    <property type="entry name" value="BID_2"/>
    <property type="match status" value="1"/>
</dbReference>
<dbReference type="Gene3D" id="2.60.40.1080">
    <property type="match status" value="1"/>
</dbReference>
<reference evidence="2 3" key="1">
    <citation type="submission" date="2016-10" db="EMBL/GenBank/DDBJ databases">
        <title>Comparative genome analysis of multiple Pseudomonas spp. focuses on biocontrol and plant growth promoting traits.</title>
        <authorList>
            <person name="Tao X.-Y."/>
            <person name="Taylor C.G."/>
        </authorList>
    </citation>
    <scope>NUCLEOTIDE SEQUENCE [LARGE SCALE GENOMIC DNA]</scope>
    <source>
        <strain evidence="2 3">36C8</strain>
    </source>
</reference>
<comment type="caution">
    <text evidence="2">The sequence shown here is derived from an EMBL/GenBank/DDBJ whole genome shotgun (WGS) entry which is preliminary data.</text>
</comment>
<name>A0A423F2R4_9PSED</name>
<organism evidence="2 3">
    <name type="scientific">Pseudomonas canadensis</name>
    <dbReference type="NCBI Taxonomy" id="915099"/>
    <lineage>
        <taxon>Bacteria</taxon>
        <taxon>Pseudomonadati</taxon>
        <taxon>Pseudomonadota</taxon>
        <taxon>Gammaproteobacteria</taxon>
        <taxon>Pseudomonadales</taxon>
        <taxon>Pseudomonadaceae</taxon>
        <taxon>Pseudomonas</taxon>
    </lineage>
</organism>
<feature type="domain" description="BIG2" evidence="1">
    <location>
        <begin position="1098"/>
        <end position="1184"/>
    </location>
</feature>